<feature type="signal peptide" evidence="9">
    <location>
        <begin position="1"/>
        <end position="17"/>
    </location>
</feature>
<reference evidence="12" key="1">
    <citation type="journal article" date="2023" name="Commun. Biol.">
        <title>Genome analysis of Parmales, the sister group of diatoms, reveals the evolutionary specialization of diatoms from phago-mixotrophs to photoautotrophs.</title>
        <authorList>
            <person name="Ban H."/>
            <person name="Sato S."/>
            <person name="Yoshikawa S."/>
            <person name="Yamada K."/>
            <person name="Nakamura Y."/>
            <person name="Ichinomiya M."/>
            <person name="Sato N."/>
            <person name="Blanc-Mathieu R."/>
            <person name="Endo H."/>
            <person name="Kuwata A."/>
            <person name="Ogata H."/>
        </authorList>
    </citation>
    <scope>NUCLEOTIDE SEQUENCE [LARGE SCALE GENOMIC DNA]</scope>
    <source>
        <strain evidence="12">NIES 3701</strain>
    </source>
</reference>
<feature type="chain" id="PRO_5040956824" description="adenosine deaminase" evidence="9">
    <location>
        <begin position="18"/>
        <end position="358"/>
    </location>
</feature>
<evidence type="ECO:0000313" key="12">
    <source>
        <dbReference type="Proteomes" id="UP001165085"/>
    </source>
</evidence>
<evidence type="ECO:0000256" key="1">
    <source>
        <dbReference type="ARBA" id="ARBA00001947"/>
    </source>
</evidence>
<dbReference type="GO" id="GO:0043103">
    <property type="term" value="P:hypoxanthine salvage"/>
    <property type="evidence" value="ECO:0007669"/>
    <property type="project" value="TreeGrafter"/>
</dbReference>
<dbReference type="InterPro" id="IPR001365">
    <property type="entry name" value="A_deaminase_dom"/>
</dbReference>
<keyword evidence="7" id="KW-0378">Hydrolase</keyword>
<dbReference type="GO" id="GO:0060169">
    <property type="term" value="P:negative regulation of adenosine receptor signaling pathway"/>
    <property type="evidence" value="ECO:0007669"/>
    <property type="project" value="TreeGrafter"/>
</dbReference>
<dbReference type="SUPFAM" id="SSF51556">
    <property type="entry name" value="Metallo-dependent hydrolases"/>
    <property type="match status" value="1"/>
</dbReference>
<dbReference type="GO" id="GO:0046103">
    <property type="term" value="P:inosine biosynthetic process"/>
    <property type="evidence" value="ECO:0007669"/>
    <property type="project" value="TreeGrafter"/>
</dbReference>
<dbReference type="GO" id="GO:0006154">
    <property type="term" value="P:adenosine catabolic process"/>
    <property type="evidence" value="ECO:0007669"/>
    <property type="project" value="TreeGrafter"/>
</dbReference>
<keyword evidence="8" id="KW-0862">Zinc</keyword>
<protein>
    <recommendedName>
        <fullName evidence="4">adenosine deaminase</fullName>
        <ecNumber evidence="4">3.5.4.4</ecNumber>
    </recommendedName>
</protein>
<keyword evidence="9" id="KW-0732">Signal</keyword>
<dbReference type="GO" id="GO:0005829">
    <property type="term" value="C:cytosol"/>
    <property type="evidence" value="ECO:0007669"/>
    <property type="project" value="TreeGrafter"/>
</dbReference>
<evidence type="ECO:0000256" key="6">
    <source>
        <dbReference type="ARBA" id="ARBA00022726"/>
    </source>
</evidence>
<accession>A0A9W7A6K9</accession>
<keyword evidence="12" id="KW-1185">Reference proteome</keyword>
<dbReference type="GO" id="GO:0046872">
    <property type="term" value="F:metal ion binding"/>
    <property type="evidence" value="ECO:0007669"/>
    <property type="project" value="UniProtKB-KW"/>
</dbReference>
<proteinExistence type="inferred from homology"/>
<evidence type="ECO:0000256" key="9">
    <source>
        <dbReference type="SAM" id="SignalP"/>
    </source>
</evidence>
<dbReference type="InterPro" id="IPR032466">
    <property type="entry name" value="Metal_Hydrolase"/>
</dbReference>
<sequence length="358" mass="38559">MRTFLFLSLSLFVAASARVELHVHLDGAVDSELLADIAALRNLTVPGTSTTPPSASDLDKLVRSKSSFERFDVINDIIGGSVEAAYAVGVWFAERQGRMNVTYSELRYDPLRMSRSSYENSTADMNVIVESLTGGLTNGAKSHGNTVHTILCAMRDQPVENCFQVAELAASLDGVVGIDLAGDEATYNNTAFVPCFKYAKEELHLNTTVHSGELGTLEARRFDIRTAVLDMNVDRIGHGYAAAGDAELMTLLKDHKVHLEVCPGTALAEKEIDAVKEFLHYDLSFGLSEDDPSPYFGGCDFECIEVVASSCQGRAGLKPSPAARAICTARRLIGRGGGGMSDADIEKSYQDAMNAAFA</sequence>
<comment type="caution">
    <text evidence="11">The sequence shown here is derived from an EMBL/GenBank/DDBJ whole genome shotgun (WGS) entry which is preliminary data.</text>
</comment>
<name>A0A9W7A6K9_9STRA</name>
<evidence type="ECO:0000256" key="2">
    <source>
        <dbReference type="ARBA" id="ARBA00005058"/>
    </source>
</evidence>
<dbReference type="Pfam" id="PF00962">
    <property type="entry name" value="A_deaminase"/>
    <property type="match status" value="1"/>
</dbReference>
<feature type="domain" description="Adenosine deaminase" evidence="10">
    <location>
        <begin position="18"/>
        <end position="293"/>
    </location>
</feature>
<dbReference type="Gene3D" id="3.20.20.140">
    <property type="entry name" value="Metal-dependent hydrolases"/>
    <property type="match status" value="1"/>
</dbReference>
<comment type="similarity">
    <text evidence="3">Belongs to the metallo-dependent hydrolases superfamily. Adenosine and AMP deaminases family.</text>
</comment>
<evidence type="ECO:0000256" key="4">
    <source>
        <dbReference type="ARBA" id="ARBA00012784"/>
    </source>
</evidence>
<evidence type="ECO:0000256" key="3">
    <source>
        <dbReference type="ARBA" id="ARBA00006676"/>
    </source>
</evidence>
<dbReference type="PANTHER" id="PTHR11409">
    <property type="entry name" value="ADENOSINE DEAMINASE"/>
    <property type="match status" value="1"/>
</dbReference>
<dbReference type="GO" id="GO:0009897">
    <property type="term" value="C:external side of plasma membrane"/>
    <property type="evidence" value="ECO:0007669"/>
    <property type="project" value="TreeGrafter"/>
</dbReference>
<dbReference type="EC" id="3.5.4.4" evidence="4"/>
<keyword evidence="6" id="KW-0660">Purine salvage</keyword>
<dbReference type="GO" id="GO:0006166">
    <property type="term" value="P:purine ribonucleoside salvage"/>
    <property type="evidence" value="ECO:0007669"/>
    <property type="project" value="UniProtKB-KW"/>
</dbReference>
<organism evidence="11 12">
    <name type="scientific">Triparma strigata</name>
    <dbReference type="NCBI Taxonomy" id="1606541"/>
    <lineage>
        <taxon>Eukaryota</taxon>
        <taxon>Sar</taxon>
        <taxon>Stramenopiles</taxon>
        <taxon>Ochrophyta</taxon>
        <taxon>Bolidophyceae</taxon>
        <taxon>Parmales</taxon>
        <taxon>Triparmaceae</taxon>
        <taxon>Triparma</taxon>
    </lineage>
</organism>
<comment type="cofactor">
    <cofactor evidence="1">
        <name>Zn(2+)</name>
        <dbReference type="ChEBI" id="CHEBI:29105"/>
    </cofactor>
</comment>
<evidence type="ECO:0000256" key="8">
    <source>
        <dbReference type="ARBA" id="ARBA00022833"/>
    </source>
</evidence>
<evidence type="ECO:0000256" key="5">
    <source>
        <dbReference type="ARBA" id="ARBA00022723"/>
    </source>
</evidence>
<evidence type="ECO:0000259" key="10">
    <source>
        <dbReference type="Pfam" id="PF00962"/>
    </source>
</evidence>
<dbReference type="PANTHER" id="PTHR11409:SF43">
    <property type="entry name" value="ADENOSINE DEAMINASE"/>
    <property type="match status" value="1"/>
</dbReference>
<dbReference type="InterPro" id="IPR006330">
    <property type="entry name" value="Ado/ade_deaminase"/>
</dbReference>
<comment type="pathway">
    <text evidence="2">Purine metabolism; purine nucleoside salvage.</text>
</comment>
<dbReference type="GO" id="GO:0004000">
    <property type="term" value="F:adenosine deaminase activity"/>
    <property type="evidence" value="ECO:0007669"/>
    <property type="project" value="UniProtKB-ARBA"/>
</dbReference>
<evidence type="ECO:0000256" key="7">
    <source>
        <dbReference type="ARBA" id="ARBA00022801"/>
    </source>
</evidence>
<gene>
    <name evidence="11" type="ORF">TrST_g5508</name>
</gene>
<evidence type="ECO:0000313" key="11">
    <source>
        <dbReference type="EMBL" id="GMH62275.1"/>
    </source>
</evidence>
<dbReference type="OrthoDB" id="272271at2759"/>
<dbReference type="EMBL" id="BRXY01000076">
    <property type="protein sequence ID" value="GMH62275.1"/>
    <property type="molecule type" value="Genomic_DNA"/>
</dbReference>
<dbReference type="Proteomes" id="UP001165085">
    <property type="component" value="Unassembled WGS sequence"/>
</dbReference>
<keyword evidence="5" id="KW-0479">Metal-binding</keyword>
<dbReference type="AlphaFoldDB" id="A0A9W7A6K9"/>